<evidence type="ECO:0000256" key="10">
    <source>
        <dbReference type="SAM" id="MobiDB-lite"/>
    </source>
</evidence>
<keyword evidence="13" id="KW-1185">Reference proteome</keyword>
<dbReference type="Proteomes" id="UP000550086">
    <property type="component" value="Unassembled WGS sequence"/>
</dbReference>
<dbReference type="GO" id="GO:0007099">
    <property type="term" value="P:centriole replication"/>
    <property type="evidence" value="ECO:0007669"/>
    <property type="project" value="TreeGrafter"/>
</dbReference>
<feature type="compositionally biased region" description="Basic and acidic residues" evidence="10">
    <location>
        <begin position="345"/>
        <end position="356"/>
    </location>
</feature>
<comment type="subcellular location">
    <subcellularLocation>
        <location evidence="1">Cytoplasm</location>
        <location evidence="1">Cytoskeleton</location>
        <location evidence="1">Microtubule organizing center</location>
        <location evidence="1">Centrosome</location>
        <location evidence="1">Centriole</location>
    </subcellularLocation>
    <subcellularLocation>
        <location evidence="3">Cytoplasm</location>
        <location evidence="3">Cytoskeleton</location>
        <location evidence="3">Spindle pole</location>
    </subcellularLocation>
    <subcellularLocation>
        <location evidence="2">Midbody</location>
    </subcellularLocation>
</comment>
<dbReference type="InterPro" id="IPR029157">
    <property type="entry name" value="CEP44_CC"/>
</dbReference>
<accession>A0A7L2YFG0</accession>
<keyword evidence="6 9" id="KW-0175">Coiled coil</keyword>
<feature type="compositionally biased region" description="Basic and acidic residues" evidence="10">
    <location>
        <begin position="305"/>
        <end position="318"/>
    </location>
</feature>
<evidence type="ECO:0000256" key="3">
    <source>
        <dbReference type="ARBA" id="ARBA00004647"/>
    </source>
</evidence>
<feature type="region of interest" description="Disordered" evidence="10">
    <location>
        <begin position="285"/>
        <end position="356"/>
    </location>
</feature>
<evidence type="ECO:0000256" key="5">
    <source>
        <dbReference type="ARBA" id="ARBA00022490"/>
    </source>
</evidence>
<evidence type="ECO:0000256" key="4">
    <source>
        <dbReference type="ARBA" id="ARBA00014053"/>
    </source>
</evidence>
<feature type="compositionally biased region" description="Polar residues" evidence="10">
    <location>
        <begin position="288"/>
        <end position="297"/>
    </location>
</feature>
<gene>
    <name evidence="12" type="primary">Cep44</name>
    <name evidence="12" type="ORF">JACJAC_R09407</name>
</gene>
<evidence type="ECO:0000256" key="2">
    <source>
        <dbReference type="ARBA" id="ARBA00004214"/>
    </source>
</evidence>
<keyword evidence="7" id="KW-0206">Cytoskeleton</keyword>
<dbReference type="GO" id="GO:0010457">
    <property type="term" value="P:centriole-centriole cohesion"/>
    <property type="evidence" value="ECO:0007669"/>
    <property type="project" value="TreeGrafter"/>
</dbReference>
<dbReference type="PANTHER" id="PTHR31477">
    <property type="entry name" value="CENTROSOMAL PROTEIN OF 44 KDA"/>
    <property type="match status" value="1"/>
</dbReference>
<evidence type="ECO:0000256" key="9">
    <source>
        <dbReference type="SAM" id="Coils"/>
    </source>
</evidence>
<dbReference type="InterPro" id="IPR033603">
    <property type="entry name" value="CEP44"/>
</dbReference>
<comment type="caution">
    <text evidence="12">The sequence shown here is derived from an EMBL/GenBank/DDBJ whole genome shotgun (WGS) entry which is preliminary data.</text>
</comment>
<sequence>MATGDLKGSIRKIEQGLRLLNYPRDVDYTELAKGDPAAFLPLISYCFTSFSTHIAELLVKCDVELTAKSDLRFIEAIYKLLRDQFQYKPVLTKQQFLQCGFAERKMQIVCDIINCVVKRHKELSNSNKVKSQARKNLRCFKCGVWSNCDTVLAVPGSNTLSSHQVGQELFVVERHTGNEVSGDFHPLPPPAQRGDEEELFLDHDVVEVKCDQVMEDNSQLESLNSQLAACQEKLQKLDWMADRLRGLEEKLKGKVVIDEKDWNNLLCRVLLLETQLLLQTNKRDFPSDFSSVSQEHTSGMIPVSPERERTEERPERLHQSPGHSSPLPTDPAPGSNTLRSPDMTDLLKETPRQRMERIRKIIEETSELLKTSSSTSEKT</sequence>
<keyword evidence="5" id="KW-0963">Cytoplasm</keyword>
<reference evidence="12 13" key="1">
    <citation type="submission" date="2019-09" db="EMBL/GenBank/DDBJ databases">
        <title>Bird 10,000 Genomes (B10K) Project - Family phase.</title>
        <authorList>
            <person name="Zhang G."/>
        </authorList>
    </citation>
    <scope>NUCLEOTIDE SEQUENCE [LARGE SCALE GENOMIC DNA]</scope>
    <source>
        <strain evidence="12">B10K-DU-002-59</strain>
        <tissue evidence="12">Muscle</tissue>
    </source>
</reference>
<dbReference type="EMBL" id="VZTM01010078">
    <property type="protein sequence ID" value="NXS93652.1"/>
    <property type="molecule type" value="Genomic_DNA"/>
</dbReference>
<dbReference type="GO" id="GO:0005813">
    <property type="term" value="C:centrosome"/>
    <property type="evidence" value="ECO:0007669"/>
    <property type="project" value="TreeGrafter"/>
</dbReference>
<dbReference type="GO" id="GO:0000922">
    <property type="term" value="C:spindle pole"/>
    <property type="evidence" value="ECO:0007669"/>
    <property type="project" value="UniProtKB-SubCell"/>
</dbReference>
<feature type="non-terminal residue" evidence="12">
    <location>
        <position position="379"/>
    </location>
</feature>
<evidence type="ECO:0000256" key="7">
    <source>
        <dbReference type="ARBA" id="ARBA00023212"/>
    </source>
</evidence>
<proteinExistence type="predicted"/>
<dbReference type="GO" id="GO:0030496">
    <property type="term" value="C:midbody"/>
    <property type="evidence" value="ECO:0007669"/>
    <property type="project" value="UniProtKB-SubCell"/>
</dbReference>
<dbReference type="GO" id="GO:0005814">
    <property type="term" value="C:centriole"/>
    <property type="evidence" value="ECO:0007669"/>
    <property type="project" value="UniProtKB-SubCell"/>
</dbReference>
<evidence type="ECO:0000256" key="8">
    <source>
        <dbReference type="ARBA" id="ARBA00046235"/>
    </source>
</evidence>
<feature type="domain" description="Centrosomal CEP44" evidence="11">
    <location>
        <begin position="5"/>
        <end position="129"/>
    </location>
</feature>
<name>A0A7L2YFG0_JACJC</name>
<evidence type="ECO:0000256" key="1">
    <source>
        <dbReference type="ARBA" id="ARBA00004114"/>
    </source>
</evidence>
<evidence type="ECO:0000256" key="6">
    <source>
        <dbReference type="ARBA" id="ARBA00023054"/>
    </source>
</evidence>
<evidence type="ECO:0000313" key="12">
    <source>
        <dbReference type="EMBL" id="NXS93652.1"/>
    </source>
</evidence>
<dbReference type="Pfam" id="PF15007">
    <property type="entry name" value="CEP44"/>
    <property type="match status" value="1"/>
</dbReference>
<evidence type="ECO:0000259" key="11">
    <source>
        <dbReference type="Pfam" id="PF15007"/>
    </source>
</evidence>
<feature type="coiled-coil region" evidence="9">
    <location>
        <begin position="213"/>
        <end position="240"/>
    </location>
</feature>
<dbReference type="PANTHER" id="PTHR31477:SF1">
    <property type="entry name" value="CENTROSOMAL PROTEIN OF 44 KDA"/>
    <property type="match status" value="1"/>
</dbReference>
<dbReference type="AlphaFoldDB" id="A0A7L2YFG0"/>
<comment type="function">
    <text evidence="8">Centriole-enriched microtubule-binding protein involved in centriole biogenesis. In collaboration with CEP295 and POC1B, is required for the centriole-to-centrosome conversion by ensuring the formation of bona fide centriole wall. Functions as a linker component that maintains centrosome cohesion. Associates with CROCC and regulates its stability and localization to the centrosome.</text>
</comment>
<protein>
    <recommendedName>
        <fullName evidence="4">Centrosomal protein of 44 kDa</fullName>
    </recommendedName>
</protein>
<evidence type="ECO:0000313" key="13">
    <source>
        <dbReference type="Proteomes" id="UP000550086"/>
    </source>
</evidence>
<organism evidence="12 13">
    <name type="scientific">Jacana jacana</name>
    <name type="common">Wattled jacana</name>
    <name type="synonym">Parra jacana</name>
    <dbReference type="NCBI Taxonomy" id="54508"/>
    <lineage>
        <taxon>Eukaryota</taxon>
        <taxon>Metazoa</taxon>
        <taxon>Chordata</taxon>
        <taxon>Craniata</taxon>
        <taxon>Vertebrata</taxon>
        <taxon>Euteleostomi</taxon>
        <taxon>Archelosauria</taxon>
        <taxon>Archosauria</taxon>
        <taxon>Dinosauria</taxon>
        <taxon>Saurischia</taxon>
        <taxon>Theropoda</taxon>
        <taxon>Coelurosauria</taxon>
        <taxon>Aves</taxon>
        <taxon>Neognathae</taxon>
        <taxon>Neoaves</taxon>
        <taxon>Charadriiformes</taxon>
        <taxon>Jacanidae</taxon>
        <taxon>Jacana</taxon>
    </lineage>
</organism>
<dbReference type="OrthoDB" id="259598at2759"/>
<feature type="non-terminal residue" evidence="12">
    <location>
        <position position="1"/>
    </location>
</feature>